<evidence type="ECO:0000259" key="2">
    <source>
        <dbReference type="PROSITE" id="PS50405"/>
    </source>
</evidence>
<reference evidence="3 4" key="1">
    <citation type="submission" date="2022-11" db="EMBL/GenBank/DDBJ databases">
        <title>Minimal conservation of predation-associated metabolite biosynthetic gene clusters underscores biosynthetic potential of Myxococcota including descriptions for ten novel species: Archangium lansinium sp. nov., Myxococcus landrumus sp. nov., Nannocystis bai.</title>
        <authorList>
            <person name="Ahearne A."/>
            <person name="Stevens C."/>
            <person name="Dowd S."/>
        </authorList>
    </citation>
    <scope>NUCLEOTIDE SEQUENCE [LARGE SCALE GENOMIC DNA]</scope>
    <source>
        <strain evidence="3 4">BB15-2</strain>
    </source>
</reference>
<dbReference type="PROSITE" id="PS50405">
    <property type="entry name" value="GST_CTER"/>
    <property type="match status" value="1"/>
</dbReference>
<dbReference type="PROSITE" id="PS50404">
    <property type="entry name" value="GST_NTER"/>
    <property type="match status" value="1"/>
</dbReference>
<comment type="caution">
    <text evidence="3">The sequence shown here is derived from an EMBL/GenBank/DDBJ whole genome shotgun (WGS) entry which is preliminary data.</text>
</comment>
<dbReference type="SFLD" id="SFLDG00358">
    <property type="entry name" value="Main_(cytGST)"/>
    <property type="match status" value="1"/>
</dbReference>
<dbReference type="Pfam" id="PF02798">
    <property type="entry name" value="GST_N"/>
    <property type="match status" value="1"/>
</dbReference>
<sequence>MLRLYYAAMTSAFRCRWALEEAGLPHELVRLSLARAEHKSADYLKVHPLGSIPALVDGDQVVLESAAICMYVGEKDPERRLVPAEGTIARAHYYQWILFSMTNLDSVVHGPYLRAFPRPPELRRGTATDDERAALRRYLDLVGDRIAGGWILGEQFTVADIVLGGLLEWADTCGQLRGATVAEAYLARLRQRPAFQRAAE</sequence>
<dbReference type="EMBL" id="JAQNDL010000004">
    <property type="protein sequence ID" value="MDC0722863.1"/>
    <property type="molecule type" value="Genomic_DNA"/>
</dbReference>
<dbReference type="InterPro" id="IPR036249">
    <property type="entry name" value="Thioredoxin-like_sf"/>
</dbReference>
<dbReference type="InterPro" id="IPR010987">
    <property type="entry name" value="Glutathione-S-Trfase_C-like"/>
</dbReference>
<dbReference type="InterPro" id="IPR040079">
    <property type="entry name" value="Glutathione_S-Trfase"/>
</dbReference>
<dbReference type="Pfam" id="PF13410">
    <property type="entry name" value="GST_C_2"/>
    <property type="match status" value="1"/>
</dbReference>
<feature type="domain" description="GST C-terminal" evidence="2">
    <location>
        <begin position="86"/>
        <end position="200"/>
    </location>
</feature>
<evidence type="ECO:0000313" key="4">
    <source>
        <dbReference type="Proteomes" id="UP001221686"/>
    </source>
</evidence>
<dbReference type="InterPro" id="IPR036282">
    <property type="entry name" value="Glutathione-S-Trfase_C_sf"/>
</dbReference>
<name>A0ABT5EBQ3_9BACT</name>
<dbReference type="CDD" id="cd03046">
    <property type="entry name" value="GST_N_GTT1_like"/>
    <property type="match status" value="1"/>
</dbReference>
<dbReference type="SFLD" id="SFLDG01150">
    <property type="entry name" value="Main.1:_Beta-like"/>
    <property type="match status" value="1"/>
</dbReference>
<dbReference type="RefSeq" id="WP_272091401.1">
    <property type="nucleotide sequence ID" value="NZ_JAQNDL010000004.1"/>
</dbReference>
<dbReference type="Proteomes" id="UP001221686">
    <property type="component" value="Unassembled WGS sequence"/>
</dbReference>
<dbReference type="PANTHER" id="PTHR44051:SF21">
    <property type="entry name" value="GLUTATHIONE S-TRANSFERASE FAMILY PROTEIN"/>
    <property type="match status" value="1"/>
</dbReference>
<dbReference type="PANTHER" id="PTHR44051">
    <property type="entry name" value="GLUTATHIONE S-TRANSFERASE-RELATED"/>
    <property type="match status" value="1"/>
</dbReference>
<feature type="domain" description="GST N-terminal" evidence="1">
    <location>
        <begin position="1"/>
        <end position="80"/>
    </location>
</feature>
<dbReference type="SFLD" id="SFLDS00019">
    <property type="entry name" value="Glutathione_Transferase_(cytos"/>
    <property type="match status" value="1"/>
</dbReference>
<accession>A0ABT5EBQ3</accession>
<evidence type="ECO:0000259" key="1">
    <source>
        <dbReference type="PROSITE" id="PS50404"/>
    </source>
</evidence>
<dbReference type="Gene3D" id="3.40.30.10">
    <property type="entry name" value="Glutaredoxin"/>
    <property type="match status" value="1"/>
</dbReference>
<protein>
    <submittedName>
        <fullName evidence="3">Glutathione S-transferase family protein</fullName>
    </submittedName>
</protein>
<gene>
    <name evidence="3" type="ORF">POL25_38590</name>
</gene>
<keyword evidence="4" id="KW-1185">Reference proteome</keyword>
<dbReference type="InterPro" id="IPR004045">
    <property type="entry name" value="Glutathione_S-Trfase_N"/>
</dbReference>
<dbReference type="SUPFAM" id="SSF52833">
    <property type="entry name" value="Thioredoxin-like"/>
    <property type="match status" value="1"/>
</dbReference>
<dbReference type="SUPFAM" id="SSF47616">
    <property type="entry name" value="GST C-terminal domain-like"/>
    <property type="match status" value="1"/>
</dbReference>
<proteinExistence type="predicted"/>
<dbReference type="Gene3D" id="1.20.1050.10">
    <property type="match status" value="1"/>
</dbReference>
<evidence type="ECO:0000313" key="3">
    <source>
        <dbReference type="EMBL" id="MDC0722863.1"/>
    </source>
</evidence>
<organism evidence="3 4">
    <name type="scientific">Nannocystis bainbridge</name>
    <dbReference type="NCBI Taxonomy" id="2995303"/>
    <lineage>
        <taxon>Bacteria</taxon>
        <taxon>Pseudomonadati</taxon>
        <taxon>Myxococcota</taxon>
        <taxon>Polyangia</taxon>
        <taxon>Nannocystales</taxon>
        <taxon>Nannocystaceae</taxon>
        <taxon>Nannocystis</taxon>
    </lineage>
</organism>